<dbReference type="EMBL" id="RWGY01000039">
    <property type="protein sequence ID" value="TVU07896.1"/>
    <property type="molecule type" value="Genomic_DNA"/>
</dbReference>
<dbReference type="Gramene" id="TVU07896">
    <property type="protein sequence ID" value="TVU07896"/>
    <property type="gene ID" value="EJB05_41271"/>
</dbReference>
<organism evidence="2 3">
    <name type="scientific">Eragrostis curvula</name>
    <name type="common">weeping love grass</name>
    <dbReference type="NCBI Taxonomy" id="38414"/>
    <lineage>
        <taxon>Eukaryota</taxon>
        <taxon>Viridiplantae</taxon>
        <taxon>Streptophyta</taxon>
        <taxon>Embryophyta</taxon>
        <taxon>Tracheophyta</taxon>
        <taxon>Spermatophyta</taxon>
        <taxon>Magnoliopsida</taxon>
        <taxon>Liliopsida</taxon>
        <taxon>Poales</taxon>
        <taxon>Poaceae</taxon>
        <taxon>PACMAD clade</taxon>
        <taxon>Chloridoideae</taxon>
        <taxon>Eragrostideae</taxon>
        <taxon>Eragrostidinae</taxon>
        <taxon>Eragrostis</taxon>
    </lineage>
</organism>
<feature type="region of interest" description="Disordered" evidence="1">
    <location>
        <begin position="1"/>
        <end position="24"/>
    </location>
</feature>
<evidence type="ECO:0000313" key="3">
    <source>
        <dbReference type="Proteomes" id="UP000324897"/>
    </source>
</evidence>
<feature type="compositionally biased region" description="Low complexity" evidence="1">
    <location>
        <begin position="15"/>
        <end position="24"/>
    </location>
</feature>
<comment type="caution">
    <text evidence="2">The sequence shown here is derived from an EMBL/GenBank/DDBJ whole genome shotgun (WGS) entry which is preliminary data.</text>
</comment>
<keyword evidence="3" id="KW-1185">Reference proteome</keyword>
<evidence type="ECO:0000256" key="1">
    <source>
        <dbReference type="SAM" id="MobiDB-lite"/>
    </source>
</evidence>
<feature type="non-terminal residue" evidence="2">
    <location>
        <position position="1"/>
    </location>
</feature>
<accession>A0A5J9T952</accession>
<name>A0A5J9T952_9POAL</name>
<sequence>MALVSHDGVGRGARRAAPASTLTPSSAASASTLIWSRPRLRRPCSRGIAGAFTSPPSSLALLDFLVETTTSTGEFQSNCFTGGRACGPARLPGVNGARGPASMKGAELSSPCRAAGAMDATTDRCVARVRCDASSRELARSRATTRAPTSSRTQPCAPAAASRRNPAASPRRSSSAPPRCVARSSSPKARHQLRTSCCYSSLHPPALPQPASLLPAAVVRVAAAAAEQQAGGDEDKETTAVRVRRARREETGRDGVGEGRIGSAVFG</sequence>
<feature type="region of interest" description="Disordered" evidence="1">
    <location>
        <begin position="246"/>
        <end position="267"/>
    </location>
</feature>
<reference evidence="2 3" key="1">
    <citation type="journal article" date="2019" name="Sci. Rep.">
        <title>A high-quality genome of Eragrostis curvula grass provides insights into Poaceae evolution and supports new strategies to enhance forage quality.</title>
        <authorList>
            <person name="Carballo J."/>
            <person name="Santos B.A.C.M."/>
            <person name="Zappacosta D."/>
            <person name="Garbus I."/>
            <person name="Selva J.P."/>
            <person name="Gallo C.A."/>
            <person name="Diaz A."/>
            <person name="Albertini E."/>
            <person name="Caccamo M."/>
            <person name="Echenique V."/>
        </authorList>
    </citation>
    <scope>NUCLEOTIDE SEQUENCE [LARGE SCALE GENOMIC DNA]</scope>
    <source>
        <strain evidence="3">cv. Victoria</strain>
        <tissue evidence="2">Leaf</tissue>
    </source>
</reference>
<feature type="compositionally biased region" description="Basic and acidic residues" evidence="1">
    <location>
        <begin position="247"/>
        <end position="257"/>
    </location>
</feature>
<proteinExistence type="predicted"/>
<feature type="region of interest" description="Disordered" evidence="1">
    <location>
        <begin position="137"/>
        <end position="188"/>
    </location>
</feature>
<gene>
    <name evidence="2" type="ORF">EJB05_41271</name>
</gene>
<dbReference type="Proteomes" id="UP000324897">
    <property type="component" value="Chromosome 3"/>
</dbReference>
<feature type="compositionally biased region" description="Low complexity" evidence="1">
    <location>
        <begin position="141"/>
        <end position="187"/>
    </location>
</feature>
<protein>
    <submittedName>
        <fullName evidence="2">Uncharacterized protein</fullName>
    </submittedName>
</protein>
<evidence type="ECO:0000313" key="2">
    <source>
        <dbReference type="EMBL" id="TVU07896.1"/>
    </source>
</evidence>
<dbReference type="AlphaFoldDB" id="A0A5J9T952"/>